<feature type="domain" description="TonB-dependent receptor-like beta-barrel" evidence="13">
    <location>
        <begin position="279"/>
        <end position="678"/>
    </location>
</feature>
<gene>
    <name evidence="15" type="ORF">GGQ98_001290</name>
</gene>
<evidence type="ECO:0000256" key="7">
    <source>
        <dbReference type="ARBA" id="ARBA00023136"/>
    </source>
</evidence>
<evidence type="ECO:0000313" key="15">
    <source>
        <dbReference type="EMBL" id="MBB4631676.1"/>
    </source>
</evidence>
<comment type="similarity">
    <text evidence="2 10 11">Belongs to the TonB-dependent receptor family.</text>
</comment>
<evidence type="ECO:0000256" key="10">
    <source>
        <dbReference type="PROSITE-ProRule" id="PRU01360"/>
    </source>
</evidence>
<evidence type="ECO:0000256" key="11">
    <source>
        <dbReference type="RuleBase" id="RU003357"/>
    </source>
</evidence>
<dbReference type="Gene3D" id="2.170.130.10">
    <property type="entry name" value="TonB-dependent receptor, plug domain"/>
    <property type="match status" value="1"/>
</dbReference>
<dbReference type="Pfam" id="PF00593">
    <property type="entry name" value="TonB_dep_Rec_b-barrel"/>
    <property type="match status" value="1"/>
</dbReference>
<feature type="signal peptide" evidence="12">
    <location>
        <begin position="1"/>
        <end position="19"/>
    </location>
</feature>
<keyword evidence="12" id="KW-0732">Signal</keyword>
<evidence type="ECO:0000256" key="4">
    <source>
        <dbReference type="ARBA" id="ARBA00022452"/>
    </source>
</evidence>
<evidence type="ECO:0000256" key="3">
    <source>
        <dbReference type="ARBA" id="ARBA00022448"/>
    </source>
</evidence>
<dbReference type="SUPFAM" id="SSF56935">
    <property type="entry name" value="Porins"/>
    <property type="match status" value="1"/>
</dbReference>
<dbReference type="InterPro" id="IPR000531">
    <property type="entry name" value="Beta-barrel_TonB"/>
</dbReference>
<reference evidence="15 16" key="1">
    <citation type="submission" date="2020-08" db="EMBL/GenBank/DDBJ databases">
        <title>Genomic Encyclopedia of Type Strains, Phase IV (KMG-IV): sequencing the most valuable type-strain genomes for metagenomic binning, comparative biology and taxonomic classification.</title>
        <authorList>
            <person name="Goeker M."/>
        </authorList>
    </citation>
    <scope>NUCLEOTIDE SEQUENCE [LARGE SCALE GENOMIC DNA]</scope>
    <source>
        <strain evidence="15 16">DSM 17328</strain>
    </source>
</reference>
<proteinExistence type="inferred from homology"/>
<dbReference type="GO" id="GO:0038023">
    <property type="term" value="F:signaling receptor activity"/>
    <property type="evidence" value="ECO:0007669"/>
    <property type="project" value="InterPro"/>
</dbReference>
<dbReference type="PROSITE" id="PS52016">
    <property type="entry name" value="TONB_DEPENDENT_REC_3"/>
    <property type="match status" value="1"/>
</dbReference>
<organism evidence="15 16">
    <name type="scientific">Sphingosinicella soli</name>
    <dbReference type="NCBI Taxonomy" id="333708"/>
    <lineage>
        <taxon>Bacteria</taxon>
        <taxon>Pseudomonadati</taxon>
        <taxon>Pseudomonadota</taxon>
        <taxon>Alphaproteobacteria</taxon>
        <taxon>Sphingomonadales</taxon>
        <taxon>Sphingosinicellaceae</taxon>
        <taxon>Sphingosinicella</taxon>
    </lineage>
</organism>
<feature type="chain" id="PRO_5031222472" evidence="12">
    <location>
        <begin position="20"/>
        <end position="710"/>
    </location>
</feature>
<feature type="domain" description="TonB-dependent receptor plug" evidence="14">
    <location>
        <begin position="49"/>
        <end position="149"/>
    </location>
</feature>
<accession>A0A7W7B096</accession>
<keyword evidence="16" id="KW-1185">Reference proteome</keyword>
<sequence>MKPSLIAVAACLAVSPAFADEADRETIIVTGQRALEDKTEISGRLGLSIRETPAVVDVVTQQDFQNQGIRSAIEAMNSAPGVASGNLPGSIGSVSMRGFHRAVNYLYDGVRMPNSDAGMRNWDAWSFERIEVIKGPASVTSGEGALAGAINFVPRRPRLDDLGGEMLASYGSFDTARLAGDVNVPLGETVAVRANASWSRSSGWIDDTDSRTFAASGSLLFRPGDRFSLTVSVDYFEDRFSTAYFGTPVVSRAIARDPSSVVSGSAGLVLDKAMRRVNFDVTDSDVSSDSTWLRARAEYELTDTLRIVSDTAYYDSFRNWQDADEYTFNAATGLIDRYTTIITHDHRFWNQRVHLAFDGRVGGMRNRFTAGFEVGQTDFFTQRRFGSAASVDPFDPVRGTFPADTPANFSTRQDVTADVDQLAFFAENALNVKDEWLLVAGIRYDDIKLDRQVENVTSGAVQTYGQTYDPISWRVGTVYSVTPQTQLFAQYTSAVTPVTGFLFLSAANAAFDLTTGDSWEGGIKTSLADDRVQLTASVFHIRQDDILTRDPTNPAVVFQGGRLASKGAELALNWTPTDELSLALSGTLLDAEFKELVEAGGVDRSGNRPPNAPERIADFVATYSPGGLPITITGSARYNGGFYTSNANTVKLAGFTTVDAAIAWNADFGTLALRGRNLTDKFYADWSGYASGLVFIGAPRSVDLTFTRRF</sequence>
<dbReference type="InterPro" id="IPR010105">
    <property type="entry name" value="TonB_sidphr_rcpt"/>
</dbReference>
<dbReference type="AlphaFoldDB" id="A0A7W7B096"/>
<comment type="caution">
    <text evidence="15">The sequence shown here is derived from an EMBL/GenBank/DDBJ whole genome shotgun (WGS) entry which is preliminary data.</text>
</comment>
<dbReference type="InterPro" id="IPR037066">
    <property type="entry name" value="Plug_dom_sf"/>
</dbReference>
<dbReference type="Proteomes" id="UP000566324">
    <property type="component" value="Unassembled WGS sequence"/>
</dbReference>
<evidence type="ECO:0000256" key="1">
    <source>
        <dbReference type="ARBA" id="ARBA00004571"/>
    </source>
</evidence>
<evidence type="ECO:0000259" key="13">
    <source>
        <dbReference type="Pfam" id="PF00593"/>
    </source>
</evidence>
<evidence type="ECO:0000313" key="16">
    <source>
        <dbReference type="Proteomes" id="UP000566324"/>
    </source>
</evidence>
<keyword evidence="8 15" id="KW-0675">Receptor</keyword>
<comment type="subcellular location">
    <subcellularLocation>
        <location evidence="1 10">Cell outer membrane</location>
        <topology evidence="1 10">Multi-pass membrane protein</topology>
    </subcellularLocation>
</comment>
<dbReference type="RefSeq" id="WP_207791291.1">
    <property type="nucleotide sequence ID" value="NZ_JACHNZ010000012.1"/>
</dbReference>
<evidence type="ECO:0000256" key="12">
    <source>
        <dbReference type="SAM" id="SignalP"/>
    </source>
</evidence>
<protein>
    <submittedName>
        <fullName evidence="15">Iron complex outermembrane receptor protein</fullName>
    </submittedName>
</protein>
<dbReference type="GO" id="GO:0015891">
    <property type="term" value="P:siderophore transport"/>
    <property type="evidence" value="ECO:0007669"/>
    <property type="project" value="InterPro"/>
</dbReference>
<keyword evidence="9 10" id="KW-0998">Cell outer membrane</keyword>
<dbReference type="CDD" id="cd01347">
    <property type="entry name" value="ligand_gated_channel"/>
    <property type="match status" value="1"/>
</dbReference>
<name>A0A7W7B096_9SPHN</name>
<dbReference type="GO" id="GO:0015344">
    <property type="term" value="F:siderophore uptake transmembrane transporter activity"/>
    <property type="evidence" value="ECO:0007669"/>
    <property type="project" value="TreeGrafter"/>
</dbReference>
<dbReference type="PANTHER" id="PTHR32552:SF84">
    <property type="entry name" value="TONB-DEPENDENT RECEPTOR-RELATED"/>
    <property type="match status" value="1"/>
</dbReference>
<evidence type="ECO:0000256" key="9">
    <source>
        <dbReference type="ARBA" id="ARBA00023237"/>
    </source>
</evidence>
<keyword evidence="5 10" id="KW-0812">Transmembrane</keyword>
<keyword evidence="3 10" id="KW-0813">Transport</keyword>
<dbReference type="NCBIfam" id="TIGR01783">
    <property type="entry name" value="TonB-siderophor"/>
    <property type="match status" value="1"/>
</dbReference>
<dbReference type="Gene3D" id="2.40.170.20">
    <property type="entry name" value="TonB-dependent receptor, beta-barrel domain"/>
    <property type="match status" value="1"/>
</dbReference>
<evidence type="ECO:0000256" key="5">
    <source>
        <dbReference type="ARBA" id="ARBA00022692"/>
    </source>
</evidence>
<dbReference type="InterPro" id="IPR012910">
    <property type="entry name" value="Plug_dom"/>
</dbReference>
<keyword evidence="7 10" id="KW-0472">Membrane</keyword>
<evidence type="ECO:0000256" key="2">
    <source>
        <dbReference type="ARBA" id="ARBA00009810"/>
    </source>
</evidence>
<dbReference type="PANTHER" id="PTHR32552">
    <property type="entry name" value="FERRICHROME IRON RECEPTOR-RELATED"/>
    <property type="match status" value="1"/>
</dbReference>
<dbReference type="InterPro" id="IPR036942">
    <property type="entry name" value="Beta-barrel_TonB_sf"/>
</dbReference>
<evidence type="ECO:0000256" key="6">
    <source>
        <dbReference type="ARBA" id="ARBA00023077"/>
    </source>
</evidence>
<dbReference type="GO" id="GO:0009279">
    <property type="term" value="C:cell outer membrane"/>
    <property type="evidence" value="ECO:0007669"/>
    <property type="project" value="UniProtKB-SubCell"/>
</dbReference>
<evidence type="ECO:0000256" key="8">
    <source>
        <dbReference type="ARBA" id="ARBA00023170"/>
    </source>
</evidence>
<dbReference type="Pfam" id="PF07715">
    <property type="entry name" value="Plug"/>
    <property type="match status" value="1"/>
</dbReference>
<dbReference type="InterPro" id="IPR039426">
    <property type="entry name" value="TonB-dep_rcpt-like"/>
</dbReference>
<keyword evidence="6 11" id="KW-0798">TonB box</keyword>
<dbReference type="EMBL" id="JACHNZ010000012">
    <property type="protein sequence ID" value="MBB4631676.1"/>
    <property type="molecule type" value="Genomic_DNA"/>
</dbReference>
<evidence type="ECO:0000259" key="14">
    <source>
        <dbReference type="Pfam" id="PF07715"/>
    </source>
</evidence>
<keyword evidence="4 10" id="KW-1134">Transmembrane beta strand</keyword>